<dbReference type="EMBL" id="JAHLFO010000015">
    <property type="protein sequence ID" value="MBU3813177.1"/>
    <property type="molecule type" value="Genomic_DNA"/>
</dbReference>
<name>A0A9E2KES2_9BACE</name>
<dbReference type="AlphaFoldDB" id="A0A9E2KES2"/>
<keyword evidence="1" id="KW-0472">Membrane</keyword>
<comment type="caution">
    <text evidence="2">The sequence shown here is derived from an EMBL/GenBank/DDBJ whole genome shotgun (WGS) entry which is preliminary data.</text>
</comment>
<feature type="transmembrane region" description="Helical" evidence="1">
    <location>
        <begin position="21"/>
        <end position="40"/>
    </location>
</feature>
<reference evidence="2" key="2">
    <citation type="submission" date="2021-04" db="EMBL/GenBank/DDBJ databases">
        <authorList>
            <person name="Gilroy R."/>
        </authorList>
    </citation>
    <scope>NUCLEOTIDE SEQUENCE</scope>
    <source>
        <strain evidence="2">B3-3758</strain>
    </source>
</reference>
<keyword evidence="1" id="KW-1133">Transmembrane helix</keyword>
<keyword evidence="1" id="KW-0812">Transmembrane</keyword>
<evidence type="ECO:0000313" key="3">
    <source>
        <dbReference type="Proteomes" id="UP000824236"/>
    </source>
</evidence>
<organism evidence="2 3">
    <name type="scientific">Candidatus Bacteroides intestinipullorum</name>
    <dbReference type="NCBI Taxonomy" id="2838471"/>
    <lineage>
        <taxon>Bacteria</taxon>
        <taxon>Pseudomonadati</taxon>
        <taxon>Bacteroidota</taxon>
        <taxon>Bacteroidia</taxon>
        <taxon>Bacteroidales</taxon>
        <taxon>Bacteroidaceae</taxon>
        <taxon>Bacteroides</taxon>
    </lineage>
</organism>
<sequence>MDKSAEYPVKVRRHSLRVLCMLMLVLIHLDIYGGSVMSLLDASPAPVACRQSLPVSDAGQEEAVGGAYEEWADPDYRRQVLRHSHLCRPVFYLRTVLPALQEVPSRPVHFPPLQDTFSYTDSDVCLLHCLLII</sequence>
<evidence type="ECO:0000313" key="2">
    <source>
        <dbReference type="EMBL" id="MBU3813177.1"/>
    </source>
</evidence>
<proteinExistence type="predicted"/>
<evidence type="ECO:0000256" key="1">
    <source>
        <dbReference type="SAM" id="Phobius"/>
    </source>
</evidence>
<accession>A0A9E2KES2</accession>
<gene>
    <name evidence="2" type="ORF">H9791_01525</name>
</gene>
<reference evidence="2" key="1">
    <citation type="journal article" date="2021" name="PeerJ">
        <title>Extensive microbial diversity within the chicken gut microbiome revealed by metagenomics and culture.</title>
        <authorList>
            <person name="Gilroy R."/>
            <person name="Ravi A."/>
            <person name="Getino M."/>
            <person name="Pursley I."/>
            <person name="Horton D.L."/>
            <person name="Alikhan N.F."/>
            <person name="Baker D."/>
            <person name="Gharbi K."/>
            <person name="Hall N."/>
            <person name="Watson M."/>
            <person name="Adriaenssens E.M."/>
            <person name="Foster-Nyarko E."/>
            <person name="Jarju S."/>
            <person name="Secka A."/>
            <person name="Antonio M."/>
            <person name="Oren A."/>
            <person name="Chaudhuri R.R."/>
            <person name="La Ragione R."/>
            <person name="Hildebrand F."/>
            <person name="Pallen M.J."/>
        </authorList>
    </citation>
    <scope>NUCLEOTIDE SEQUENCE</scope>
    <source>
        <strain evidence="2">B3-3758</strain>
    </source>
</reference>
<protein>
    <submittedName>
        <fullName evidence="2">Uncharacterized protein</fullName>
    </submittedName>
</protein>
<dbReference type="Proteomes" id="UP000824236">
    <property type="component" value="Unassembled WGS sequence"/>
</dbReference>